<dbReference type="Proteomes" id="UP000178346">
    <property type="component" value="Unassembled WGS sequence"/>
</dbReference>
<proteinExistence type="predicted"/>
<keyword evidence="1" id="KW-0812">Transmembrane</keyword>
<gene>
    <name evidence="2" type="ORF">A2976_00010</name>
</gene>
<evidence type="ECO:0000313" key="2">
    <source>
        <dbReference type="EMBL" id="OGC56313.1"/>
    </source>
</evidence>
<feature type="transmembrane region" description="Helical" evidence="1">
    <location>
        <begin position="12"/>
        <end position="31"/>
    </location>
</feature>
<keyword evidence="1" id="KW-1133">Transmembrane helix</keyword>
<evidence type="ECO:0000313" key="3">
    <source>
        <dbReference type="Proteomes" id="UP000178346"/>
    </source>
</evidence>
<dbReference type="EMBL" id="MEVJ01000052">
    <property type="protein sequence ID" value="OGC56313.1"/>
    <property type="molecule type" value="Genomic_DNA"/>
</dbReference>
<sequence length="282" mass="31682">MKISRNSKRSIIIGVYVILLIFFGVWLFYVITPKPHCFDGKQNQKEDGIDCGGPCTACMIAPEVDALHISEAHIVFGGAQLYDVVARVENPNDDYGSARFDYTLLLTNDQGITVAERSGTSFILPLQGKYLVATNIELAERPQSITVRVDNVVWEKFQDYEAPQLTIRNKKFDYISGGTGFGEAFGIVRNESPFDFSTITVTVILRDAQKIPLAVNTTEMRTVTSGEEREFRLRWPVSFPGDVRSVDVDAEANVFSQETFLNRYLPGGRFQDLQQDSTTIRE</sequence>
<organism evidence="2 3">
    <name type="scientific">candidate division WWE3 bacterium RIFCSPLOWO2_01_FULL_41_9</name>
    <dbReference type="NCBI Taxonomy" id="1802626"/>
    <lineage>
        <taxon>Bacteria</taxon>
        <taxon>Katanobacteria</taxon>
    </lineage>
</organism>
<name>A0A1F4VHS9_UNCKA</name>
<comment type="caution">
    <text evidence="2">The sequence shown here is derived from an EMBL/GenBank/DDBJ whole genome shotgun (WGS) entry which is preliminary data.</text>
</comment>
<evidence type="ECO:0000256" key="1">
    <source>
        <dbReference type="SAM" id="Phobius"/>
    </source>
</evidence>
<reference evidence="2 3" key="1">
    <citation type="journal article" date="2016" name="Nat. Commun.">
        <title>Thousands of microbial genomes shed light on interconnected biogeochemical processes in an aquifer system.</title>
        <authorList>
            <person name="Anantharaman K."/>
            <person name="Brown C.T."/>
            <person name="Hug L.A."/>
            <person name="Sharon I."/>
            <person name="Castelle C.J."/>
            <person name="Probst A.J."/>
            <person name="Thomas B.C."/>
            <person name="Singh A."/>
            <person name="Wilkins M.J."/>
            <person name="Karaoz U."/>
            <person name="Brodie E.L."/>
            <person name="Williams K.H."/>
            <person name="Hubbard S.S."/>
            <person name="Banfield J.F."/>
        </authorList>
    </citation>
    <scope>NUCLEOTIDE SEQUENCE [LARGE SCALE GENOMIC DNA]</scope>
</reference>
<keyword evidence="1" id="KW-0472">Membrane</keyword>
<accession>A0A1F4VHS9</accession>
<dbReference type="AlphaFoldDB" id="A0A1F4VHS9"/>
<protein>
    <submittedName>
        <fullName evidence="2">Uncharacterized protein</fullName>
    </submittedName>
</protein>